<proteinExistence type="predicted"/>
<keyword evidence="1" id="KW-1133">Transmembrane helix</keyword>
<evidence type="ECO:0000313" key="2">
    <source>
        <dbReference type="EMBL" id="KAH3682651.1"/>
    </source>
</evidence>
<dbReference type="EMBL" id="JAEUBG010003525">
    <property type="protein sequence ID" value="KAH3682651.1"/>
    <property type="molecule type" value="Genomic_DNA"/>
</dbReference>
<gene>
    <name evidence="2" type="ORF">WICPIJ_006383</name>
</gene>
<accession>A0A9P8TKX5</accession>
<organism evidence="2 3">
    <name type="scientific">Wickerhamomyces pijperi</name>
    <name type="common">Yeast</name>
    <name type="synonym">Pichia pijperi</name>
    <dbReference type="NCBI Taxonomy" id="599730"/>
    <lineage>
        <taxon>Eukaryota</taxon>
        <taxon>Fungi</taxon>
        <taxon>Dikarya</taxon>
        <taxon>Ascomycota</taxon>
        <taxon>Saccharomycotina</taxon>
        <taxon>Saccharomycetes</taxon>
        <taxon>Phaffomycetales</taxon>
        <taxon>Wickerhamomycetaceae</taxon>
        <taxon>Wickerhamomyces</taxon>
    </lineage>
</organism>
<evidence type="ECO:0000256" key="1">
    <source>
        <dbReference type="SAM" id="Phobius"/>
    </source>
</evidence>
<comment type="caution">
    <text evidence="2">The sequence shown here is derived from an EMBL/GenBank/DDBJ whole genome shotgun (WGS) entry which is preliminary data.</text>
</comment>
<keyword evidence="1" id="KW-0812">Transmembrane</keyword>
<evidence type="ECO:0000313" key="3">
    <source>
        <dbReference type="Proteomes" id="UP000774326"/>
    </source>
</evidence>
<keyword evidence="1" id="KW-0472">Membrane</keyword>
<keyword evidence="3" id="KW-1185">Reference proteome</keyword>
<sequence length="195" mass="22272">MMNKIMRGRNSSSTSQKVAKYPELSTIETPSCNLFTQLIYVVLINYFLSGCMQCLILRRWVKFCIVSELLRYHHGEITLKECNERIYDIEKVSVEVFGKRAGSWFTDSDGGAWIAGKGSFQDLYAHIHSSHPSIVGGCMLSIKNRDHTSLKEFGKKILVCARVNSFKRTMENPYIFYQRMTSGLSKLGTESMRSN</sequence>
<dbReference type="AlphaFoldDB" id="A0A9P8TKX5"/>
<reference evidence="2" key="2">
    <citation type="submission" date="2021-01" db="EMBL/GenBank/DDBJ databases">
        <authorList>
            <person name="Schikora-Tamarit M.A."/>
        </authorList>
    </citation>
    <scope>NUCLEOTIDE SEQUENCE</scope>
    <source>
        <strain evidence="2">CBS2887</strain>
    </source>
</reference>
<feature type="transmembrane region" description="Helical" evidence="1">
    <location>
        <begin position="38"/>
        <end position="57"/>
    </location>
</feature>
<dbReference type="Proteomes" id="UP000774326">
    <property type="component" value="Unassembled WGS sequence"/>
</dbReference>
<protein>
    <submittedName>
        <fullName evidence="2">Uncharacterized protein</fullName>
    </submittedName>
</protein>
<reference evidence="2" key="1">
    <citation type="journal article" date="2021" name="Open Biol.">
        <title>Shared evolutionary footprints suggest mitochondrial oxidative damage underlies multiple complex I losses in fungi.</title>
        <authorList>
            <person name="Schikora-Tamarit M.A."/>
            <person name="Marcet-Houben M."/>
            <person name="Nosek J."/>
            <person name="Gabaldon T."/>
        </authorList>
    </citation>
    <scope>NUCLEOTIDE SEQUENCE</scope>
    <source>
        <strain evidence="2">CBS2887</strain>
    </source>
</reference>
<name>A0A9P8TKX5_WICPI</name>